<gene>
    <name evidence="2" type="ORF">SV7mr_52940</name>
</gene>
<organism evidence="2 3">
    <name type="scientific">Stieleria bergensis</name>
    <dbReference type="NCBI Taxonomy" id="2528025"/>
    <lineage>
        <taxon>Bacteria</taxon>
        <taxon>Pseudomonadati</taxon>
        <taxon>Planctomycetota</taxon>
        <taxon>Planctomycetia</taxon>
        <taxon>Pirellulales</taxon>
        <taxon>Pirellulaceae</taxon>
        <taxon>Stieleria</taxon>
    </lineage>
</organism>
<keyword evidence="1" id="KW-0472">Membrane</keyword>
<keyword evidence="1" id="KW-0812">Transmembrane</keyword>
<keyword evidence="3" id="KW-1185">Reference proteome</keyword>
<dbReference type="AlphaFoldDB" id="A0A517T2Y8"/>
<dbReference type="PANTHER" id="PTHR37826:SF3">
    <property type="entry name" value="J DOMAIN-CONTAINING PROTEIN"/>
    <property type="match status" value="1"/>
</dbReference>
<evidence type="ECO:0000313" key="2">
    <source>
        <dbReference type="EMBL" id="QDT62743.1"/>
    </source>
</evidence>
<evidence type="ECO:0000256" key="1">
    <source>
        <dbReference type="SAM" id="Phobius"/>
    </source>
</evidence>
<proteinExistence type="predicted"/>
<reference evidence="2 3" key="1">
    <citation type="submission" date="2019-02" db="EMBL/GenBank/DDBJ databases">
        <title>Deep-cultivation of Planctomycetes and their phenomic and genomic characterization uncovers novel biology.</title>
        <authorList>
            <person name="Wiegand S."/>
            <person name="Jogler M."/>
            <person name="Boedeker C."/>
            <person name="Pinto D."/>
            <person name="Vollmers J."/>
            <person name="Rivas-Marin E."/>
            <person name="Kohn T."/>
            <person name="Peeters S.H."/>
            <person name="Heuer A."/>
            <person name="Rast P."/>
            <person name="Oberbeckmann S."/>
            <person name="Bunk B."/>
            <person name="Jeske O."/>
            <person name="Meyerdierks A."/>
            <person name="Storesund J.E."/>
            <person name="Kallscheuer N."/>
            <person name="Luecker S."/>
            <person name="Lage O.M."/>
            <person name="Pohl T."/>
            <person name="Merkel B.J."/>
            <person name="Hornburger P."/>
            <person name="Mueller R.-W."/>
            <person name="Bruemmer F."/>
            <person name="Labrenz M."/>
            <person name="Spormann A.M."/>
            <person name="Op den Camp H."/>
            <person name="Overmann J."/>
            <person name="Amann R."/>
            <person name="Jetten M.S.M."/>
            <person name="Mascher T."/>
            <person name="Medema M.H."/>
            <person name="Devos D.P."/>
            <person name="Kaster A.-K."/>
            <person name="Ovreas L."/>
            <person name="Rohde M."/>
            <person name="Galperin M.Y."/>
            <person name="Jogler C."/>
        </authorList>
    </citation>
    <scope>NUCLEOTIDE SEQUENCE [LARGE SCALE GENOMIC DNA]</scope>
    <source>
        <strain evidence="2 3">SV_7m_r</strain>
    </source>
</reference>
<protein>
    <recommendedName>
        <fullName evidence="4">Double zinc ribbon</fullName>
    </recommendedName>
</protein>
<dbReference type="Proteomes" id="UP000315003">
    <property type="component" value="Chromosome"/>
</dbReference>
<dbReference type="RefSeq" id="WP_145277709.1">
    <property type="nucleotide sequence ID" value="NZ_CP036272.1"/>
</dbReference>
<evidence type="ECO:0000313" key="3">
    <source>
        <dbReference type="Proteomes" id="UP000315003"/>
    </source>
</evidence>
<name>A0A517T2Y8_9BACT</name>
<accession>A0A517T2Y8</accession>
<evidence type="ECO:0008006" key="4">
    <source>
        <dbReference type="Google" id="ProtNLM"/>
    </source>
</evidence>
<dbReference type="OrthoDB" id="3182597at2"/>
<feature type="transmembrane region" description="Helical" evidence="1">
    <location>
        <begin position="311"/>
        <end position="330"/>
    </location>
</feature>
<dbReference type="EMBL" id="CP036272">
    <property type="protein sequence ID" value="QDT62743.1"/>
    <property type="molecule type" value="Genomic_DNA"/>
</dbReference>
<dbReference type="PANTHER" id="PTHR37826">
    <property type="entry name" value="FLOTILLIN BAND_7_5 DOMAIN PROTEIN"/>
    <property type="match status" value="1"/>
</dbReference>
<sequence length="331" mass="36132">MDNLQVTPEANSEDGSLCARCHSPLEQGDLRCAICGEVAPAKERATLTTVVTKILRCTGCGAAIGYDIKHQAPACSFCGGVVEEESVSDPMEQTEMFLPFTVTEQQAQRALKQWLANQGWSRPSDLASTATFAGLKPLWWVGWVFHAEAQVSWAADSDAGSRRSSWAPHSGQTTLQFNRVLVSASRGLTNQEANAITPGMNLQTAQSGPGGARADAIIEQFDVQRSQARREVIAAIERLSAESVQRTEIPGRKFRNVAVSLVLRGLHTQRYALPAYVIAYRYKEQLYRVVICGQDAKLVIGKAPRSLMKTVVLPIVIVIVIALIFLLFSAF</sequence>
<keyword evidence="1" id="KW-1133">Transmembrane helix</keyword>